<dbReference type="EMBL" id="BARW01025842">
    <property type="protein sequence ID" value="GAJ13039.1"/>
    <property type="molecule type" value="Genomic_DNA"/>
</dbReference>
<feature type="non-terminal residue" evidence="1">
    <location>
        <position position="1"/>
    </location>
</feature>
<proteinExistence type="predicted"/>
<organism evidence="1">
    <name type="scientific">marine sediment metagenome</name>
    <dbReference type="NCBI Taxonomy" id="412755"/>
    <lineage>
        <taxon>unclassified sequences</taxon>
        <taxon>metagenomes</taxon>
        <taxon>ecological metagenomes</taxon>
    </lineage>
</organism>
<reference evidence="1" key="1">
    <citation type="journal article" date="2014" name="Front. Microbiol.">
        <title>High frequency of phylogenetically diverse reductive dehalogenase-homologous genes in deep subseafloor sedimentary metagenomes.</title>
        <authorList>
            <person name="Kawai M."/>
            <person name="Futagami T."/>
            <person name="Toyoda A."/>
            <person name="Takaki Y."/>
            <person name="Nishi S."/>
            <person name="Hori S."/>
            <person name="Arai W."/>
            <person name="Tsubouchi T."/>
            <person name="Morono Y."/>
            <person name="Uchiyama I."/>
            <person name="Ito T."/>
            <person name="Fujiyama A."/>
            <person name="Inagaki F."/>
            <person name="Takami H."/>
        </authorList>
    </citation>
    <scope>NUCLEOTIDE SEQUENCE</scope>
    <source>
        <strain evidence="1">Expedition CK06-06</strain>
    </source>
</reference>
<name>X1U6D5_9ZZZZ</name>
<accession>X1U6D5</accession>
<dbReference type="AlphaFoldDB" id="X1U6D5"/>
<gene>
    <name evidence="1" type="ORF">S12H4_42265</name>
</gene>
<comment type="caution">
    <text evidence="1">The sequence shown here is derived from an EMBL/GenBank/DDBJ whole genome shotgun (WGS) entry which is preliminary data.</text>
</comment>
<sequence length="33" mass="3827">RLNKILNPERELVKDSFLGSLLDETLGDWRGEL</sequence>
<protein>
    <submittedName>
        <fullName evidence="1">Uncharacterized protein</fullName>
    </submittedName>
</protein>
<evidence type="ECO:0000313" key="1">
    <source>
        <dbReference type="EMBL" id="GAJ13039.1"/>
    </source>
</evidence>